<evidence type="ECO:0000256" key="11">
    <source>
        <dbReference type="ARBA" id="ARBA00023034"/>
    </source>
</evidence>
<evidence type="ECO:0008006" key="16">
    <source>
        <dbReference type="Google" id="ProtNLM"/>
    </source>
</evidence>
<evidence type="ECO:0000256" key="12">
    <source>
        <dbReference type="ARBA" id="ARBA00023136"/>
    </source>
</evidence>
<comment type="subcellular location">
    <subcellularLocation>
        <location evidence="2">Golgi apparatus membrane</location>
        <topology evidence="2">Single-pass type II membrane protein</topology>
    </subcellularLocation>
</comment>
<reference evidence="14 15" key="1">
    <citation type="submission" date="2024-02" db="EMBL/GenBank/DDBJ databases">
        <authorList>
            <person name="Chen Y."/>
            <person name="Shah S."/>
            <person name="Dougan E. K."/>
            <person name="Thang M."/>
            <person name="Chan C."/>
        </authorList>
    </citation>
    <scope>NUCLEOTIDE SEQUENCE [LARGE SCALE GENOMIC DNA]</scope>
</reference>
<evidence type="ECO:0000256" key="1">
    <source>
        <dbReference type="ARBA" id="ARBA00001936"/>
    </source>
</evidence>
<dbReference type="Pfam" id="PF03071">
    <property type="entry name" value="GNT-I"/>
    <property type="match status" value="1"/>
</dbReference>
<keyword evidence="8" id="KW-0479">Metal-binding</keyword>
<evidence type="ECO:0000256" key="4">
    <source>
        <dbReference type="ARBA" id="ARBA00006492"/>
    </source>
</evidence>
<accession>A0ABP0L088</accession>
<dbReference type="PANTHER" id="PTHR46396">
    <property type="entry name" value="PROTEIN O-LINKED-MANNOSE BETA-1,2-N-ACETYLGLUCOSAMINYLTRANSFERASE 1"/>
    <property type="match status" value="1"/>
</dbReference>
<organism evidence="14 15">
    <name type="scientific">Durusdinium trenchii</name>
    <dbReference type="NCBI Taxonomy" id="1381693"/>
    <lineage>
        <taxon>Eukaryota</taxon>
        <taxon>Sar</taxon>
        <taxon>Alveolata</taxon>
        <taxon>Dinophyceae</taxon>
        <taxon>Suessiales</taxon>
        <taxon>Symbiodiniaceae</taxon>
        <taxon>Durusdinium</taxon>
    </lineage>
</organism>
<keyword evidence="12" id="KW-0472">Membrane</keyword>
<evidence type="ECO:0000256" key="9">
    <source>
        <dbReference type="ARBA" id="ARBA00022968"/>
    </source>
</evidence>
<comment type="cofactor">
    <cofactor evidence="1">
        <name>Mn(2+)</name>
        <dbReference type="ChEBI" id="CHEBI:29035"/>
    </cofactor>
</comment>
<evidence type="ECO:0000256" key="13">
    <source>
        <dbReference type="ARBA" id="ARBA00023211"/>
    </source>
</evidence>
<dbReference type="EMBL" id="CAXAMN010010724">
    <property type="protein sequence ID" value="CAK9032489.1"/>
    <property type="molecule type" value="Genomic_DNA"/>
</dbReference>
<keyword evidence="7" id="KW-0812">Transmembrane</keyword>
<keyword evidence="6" id="KW-0808">Transferase</keyword>
<evidence type="ECO:0000256" key="3">
    <source>
        <dbReference type="ARBA" id="ARBA00004922"/>
    </source>
</evidence>
<protein>
    <recommendedName>
        <fullName evidence="16">Alpha-1,6-mannosyl-glycoprotein 6-beta-N-acetylglucosaminyltransferase</fullName>
    </recommendedName>
</protein>
<dbReference type="InterPro" id="IPR004139">
    <property type="entry name" value="Glyco_trans_13"/>
</dbReference>
<evidence type="ECO:0000256" key="6">
    <source>
        <dbReference type="ARBA" id="ARBA00022679"/>
    </source>
</evidence>
<keyword evidence="15" id="KW-1185">Reference proteome</keyword>
<name>A0ABP0L088_9DINO</name>
<keyword evidence="5" id="KW-0328">Glycosyltransferase</keyword>
<comment type="caution">
    <text evidence="14">The sequence shown here is derived from an EMBL/GenBank/DDBJ whole genome shotgun (WGS) entry which is preliminary data.</text>
</comment>
<comment type="similarity">
    <text evidence="4">Belongs to the glycosyltransferase 13 family.</text>
</comment>
<proteinExistence type="inferred from homology"/>
<keyword evidence="13" id="KW-0464">Manganese</keyword>
<evidence type="ECO:0000256" key="10">
    <source>
        <dbReference type="ARBA" id="ARBA00022989"/>
    </source>
</evidence>
<evidence type="ECO:0000256" key="5">
    <source>
        <dbReference type="ARBA" id="ARBA00022676"/>
    </source>
</evidence>
<dbReference type="InterPro" id="IPR052463">
    <property type="entry name" value="O-linked_mannose_GnT"/>
</dbReference>
<sequence length="800" mass="88788">MRGLFKHLFASPEEVDGLIRPDPFLFLQHPLCDVPVVQLNDLDRLTEKRYKRLFFIDWPGEGLLKSKLLTSLQSLLDGKVNSGGPFRLVYRNQDLETDTTFKVVAQFFGLWPQLPIRGAYMGVLRLRWRDTVLFVVPSSSLLGGGPFREALLRPEEDAVHEAVMPVVPGQVVDPMLFPLSNRPVLLPAGAELLGADLPGTSCDAVCEEAGLECHPEDLPFINSCRALEALNCRRCEADEGPDQPAQEVQGARAGRCLYNGNLGRFPLACGASHVGTRRLCVCRERIALAAVAQTTEATSTERPKAPVLEAPVTAPPALDALLPQNLAVLVLASGLRPRSLERSLQSLSQAYGYNKHMVFVSQDGDGDQAKITAQKFRVGWQQVDTGVKSAGEKEALHYKLALEHVVSAKGPFRDKPALVILEEDVVVSYDILLYFGQLQAVLQWEDIFSVSAWNENALGPYSSDPHRLLRVDAFSSVAWMVSTEHLVRSLLPQWPRNFWQKHWRRSSFGRKQHIIPEMPRVRVERAQGTPLSSMVVPTSFRDNLALADLGDLHRLSSEAYSAKLVEELRSATLVEDLRVLPSPLKLKEEQGSEVSNWRIHYESAQPESDGTWSVLARFLQLPEGTQPPLLQGVIKIPWGGRGRSVKSSPSMLVTSLPRRGGPWRRSAAKAALVLAKKIEDPVGIQVSQVRYFPGPDVTWHLHNSVEPITLMFGTWIPGRECEDPTLRSVADRTPFVRCGISRSWELVSGSYSGLATGSGRVHEVVQVPRARAPWSCRALGFSALHVHLTFHLTFLLVPFI</sequence>
<comment type="pathway">
    <text evidence="3">Protein modification; protein glycosylation.</text>
</comment>
<keyword evidence="9" id="KW-0735">Signal-anchor</keyword>
<gene>
    <name evidence="14" type="ORF">CCMP2556_LOCUS18699</name>
</gene>
<dbReference type="Proteomes" id="UP001642484">
    <property type="component" value="Unassembled WGS sequence"/>
</dbReference>
<dbReference type="Gene3D" id="3.90.550.10">
    <property type="entry name" value="Spore Coat Polysaccharide Biosynthesis Protein SpsA, Chain A"/>
    <property type="match status" value="1"/>
</dbReference>
<keyword evidence="11" id="KW-0333">Golgi apparatus</keyword>
<evidence type="ECO:0000256" key="2">
    <source>
        <dbReference type="ARBA" id="ARBA00004323"/>
    </source>
</evidence>
<evidence type="ECO:0000313" key="14">
    <source>
        <dbReference type="EMBL" id="CAK9032489.1"/>
    </source>
</evidence>
<evidence type="ECO:0000256" key="7">
    <source>
        <dbReference type="ARBA" id="ARBA00022692"/>
    </source>
</evidence>
<evidence type="ECO:0000313" key="15">
    <source>
        <dbReference type="Proteomes" id="UP001642484"/>
    </source>
</evidence>
<evidence type="ECO:0000256" key="8">
    <source>
        <dbReference type="ARBA" id="ARBA00022723"/>
    </source>
</evidence>
<dbReference type="PANTHER" id="PTHR46396:SF1">
    <property type="entry name" value="PROTEIN O-LINKED-MANNOSE BETA-1,2-N-ACETYLGLUCOSAMINYLTRANSFERASE 1"/>
    <property type="match status" value="1"/>
</dbReference>
<dbReference type="SUPFAM" id="SSF53448">
    <property type="entry name" value="Nucleotide-diphospho-sugar transferases"/>
    <property type="match status" value="1"/>
</dbReference>
<keyword evidence="10" id="KW-1133">Transmembrane helix</keyword>
<dbReference type="InterPro" id="IPR029044">
    <property type="entry name" value="Nucleotide-diphossugar_trans"/>
</dbReference>